<sequence length="149" mass="16072">MLQDNGHALVFPQYINQCILFKRDHSLTIRRSRGGYHVTFDQLAAFNISRDAVRTISSPAPEPQDAQGKVRYQSSPAEPTSPTPPVHPSTGRSVDPPTPLPPPPTDPIITPIPTPVLLASTTPDSFASTTPASAITTMTYDEFHANSGI</sequence>
<evidence type="ECO:0000256" key="1">
    <source>
        <dbReference type="SAM" id="MobiDB-lite"/>
    </source>
</evidence>
<reference evidence="2 3" key="1">
    <citation type="submission" date="2011-02" db="EMBL/GenBank/DDBJ databases">
        <title>The Genome Sequence of Sphaeroforma arctica JP610.</title>
        <authorList>
            <consortium name="The Broad Institute Genome Sequencing Platform"/>
            <person name="Russ C."/>
            <person name="Cuomo C."/>
            <person name="Young S.K."/>
            <person name="Zeng Q."/>
            <person name="Gargeya S."/>
            <person name="Alvarado L."/>
            <person name="Berlin A."/>
            <person name="Chapman S.B."/>
            <person name="Chen Z."/>
            <person name="Freedman E."/>
            <person name="Gellesch M."/>
            <person name="Goldberg J."/>
            <person name="Griggs A."/>
            <person name="Gujja S."/>
            <person name="Heilman E."/>
            <person name="Heiman D."/>
            <person name="Howarth C."/>
            <person name="Mehta T."/>
            <person name="Neiman D."/>
            <person name="Pearson M."/>
            <person name="Roberts A."/>
            <person name="Saif S."/>
            <person name="Shea T."/>
            <person name="Shenoy N."/>
            <person name="Sisk P."/>
            <person name="Stolte C."/>
            <person name="Sykes S."/>
            <person name="White J."/>
            <person name="Yandava C."/>
            <person name="Burger G."/>
            <person name="Gray M.W."/>
            <person name="Holland P.W.H."/>
            <person name="King N."/>
            <person name="Lang F.B.F."/>
            <person name="Roger A.J."/>
            <person name="Ruiz-Trillo I."/>
            <person name="Haas B."/>
            <person name="Nusbaum C."/>
            <person name="Birren B."/>
        </authorList>
    </citation>
    <scope>NUCLEOTIDE SEQUENCE [LARGE SCALE GENOMIC DNA]</scope>
    <source>
        <strain evidence="2 3">JP610</strain>
    </source>
</reference>
<evidence type="ECO:0000313" key="3">
    <source>
        <dbReference type="Proteomes" id="UP000054560"/>
    </source>
</evidence>
<proteinExistence type="predicted"/>
<feature type="region of interest" description="Disordered" evidence="1">
    <location>
        <begin position="55"/>
        <end position="126"/>
    </location>
</feature>
<dbReference type="AlphaFoldDB" id="A0A0L0FDJ7"/>
<keyword evidence="3" id="KW-1185">Reference proteome</keyword>
<dbReference type="EMBL" id="KQ244294">
    <property type="protein sequence ID" value="KNC74551.1"/>
    <property type="molecule type" value="Genomic_DNA"/>
</dbReference>
<gene>
    <name evidence="2" type="ORF">SARC_12906</name>
</gene>
<accession>A0A0L0FDJ7</accession>
<evidence type="ECO:0000313" key="2">
    <source>
        <dbReference type="EMBL" id="KNC74551.1"/>
    </source>
</evidence>
<feature type="non-terminal residue" evidence="2">
    <location>
        <position position="149"/>
    </location>
</feature>
<protein>
    <submittedName>
        <fullName evidence="2">Uncharacterized protein</fullName>
    </submittedName>
</protein>
<dbReference type="RefSeq" id="XP_014148453.1">
    <property type="nucleotide sequence ID" value="XM_014292978.1"/>
</dbReference>
<name>A0A0L0FDJ7_9EUKA</name>
<dbReference type="Proteomes" id="UP000054560">
    <property type="component" value="Unassembled WGS sequence"/>
</dbReference>
<organism evidence="2 3">
    <name type="scientific">Sphaeroforma arctica JP610</name>
    <dbReference type="NCBI Taxonomy" id="667725"/>
    <lineage>
        <taxon>Eukaryota</taxon>
        <taxon>Ichthyosporea</taxon>
        <taxon>Ichthyophonida</taxon>
        <taxon>Sphaeroforma</taxon>
    </lineage>
</organism>
<dbReference type="GeneID" id="25913410"/>
<feature type="compositionally biased region" description="Pro residues" evidence="1">
    <location>
        <begin position="96"/>
        <end position="114"/>
    </location>
</feature>